<evidence type="ECO:0000256" key="1">
    <source>
        <dbReference type="SAM" id="MobiDB-lite"/>
    </source>
</evidence>
<evidence type="ECO:0000313" key="2">
    <source>
        <dbReference type="EMBL" id="CAH2241847.1"/>
    </source>
</evidence>
<gene>
    <name evidence="2" type="primary">jg16236</name>
    <name evidence="2" type="ORF">PAEG_LOCUS18234</name>
</gene>
<keyword evidence="3" id="KW-1185">Reference proteome</keyword>
<dbReference type="AlphaFoldDB" id="A0A8S4RXB4"/>
<sequence length="120" mass="12989">MGGCYEQTLCELFGTVQSSIQQQNVPAGVRADAVRPGRGVPLAQARGGGRQGRRVLTIAVQRPHRRALLLHLGAGARRRDPMGHPLPPTPTPTDLTITPLPQLDAPHRPENPCPFVIQQK</sequence>
<accession>A0A8S4RXB4</accession>
<protein>
    <submittedName>
        <fullName evidence="2">Jg16236 protein</fullName>
    </submittedName>
</protein>
<dbReference type="EMBL" id="CAKXAJ010025590">
    <property type="protein sequence ID" value="CAH2241847.1"/>
    <property type="molecule type" value="Genomic_DNA"/>
</dbReference>
<organism evidence="2 3">
    <name type="scientific">Pararge aegeria aegeria</name>
    <dbReference type="NCBI Taxonomy" id="348720"/>
    <lineage>
        <taxon>Eukaryota</taxon>
        <taxon>Metazoa</taxon>
        <taxon>Ecdysozoa</taxon>
        <taxon>Arthropoda</taxon>
        <taxon>Hexapoda</taxon>
        <taxon>Insecta</taxon>
        <taxon>Pterygota</taxon>
        <taxon>Neoptera</taxon>
        <taxon>Endopterygota</taxon>
        <taxon>Lepidoptera</taxon>
        <taxon>Glossata</taxon>
        <taxon>Ditrysia</taxon>
        <taxon>Papilionoidea</taxon>
        <taxon>Nymphalidae</taxon>
        <taxon>Satyrinae</taxon>
        <taxon>Satyrini</taxon>
        <taxon>Parargina</taxon>
        <taxon>Pararge</taxon>
    </lineage>
</organism>
<proteinExistence type="predicted"/>
<dbReference type="Proteomes" id="UP000838756">
    <property type="component" value="Unassembled WGS sequence"/>
</dbReference>
<evidence type="ECO:0000313" key="3">
    <source>
        <dbReference type="Proteomes" id="UP000838756"/>
    </source>
</evidence>
<reference evidence="2" key="1">
    <citation type="submission" date="2022-03" db="EMBL/GenBank/DDBJ databases">
        <authorList>
            <person name="Lindestad O."/>
        </authorList>
    </citation>
    <scope>NUCLEOTIDE SEQUENCE</scope>
</reference>
<feature type="compositionally biased region" description="Low complexity" evidence="1">
    <location>
        <begin position="92"/>
        <end position="101"/>
    </location>
</feature>
<feature type="region of interest" description="Disordered" evidence="1">
    <location>
        <begin position="74"/>
        <end position="120"/>
    </location>
</feature>
<name>A0A8S4RXB4_9NEOP</name>
<comment type="caution">
    <text evidence="2">The sequence shown here is derived from an EMBL/GenBank/DDBJ whole genome shotgun (WGS) entry which is preliminary data.</text>
</comment>